<gene>
    <name evidence="1" type="ORF">ACFP73_08415</name>
</gene>
<comment type="caution">
    <text evidence="1">The sequence shown here is derived from an EMBL/GenBank/DDBJ whole genome shotgun (WGS) entry which is preliminary data.</text>
</comment>
<sequence length="77" mass="9116">MKKSVTCGICKHQLSLASVNRHSYQWLKCIYLRSPFSLRLLLLNMLFQQFKKTRQQTLLPLPASRFRHLHPIPVKIL</sequence>
<dbReference type="Proteomes" id="UP001596215">
    <property type="component" value="Unassembled WGS sequence"/>
</dbReference>
<accession>A0ABW1VM25</accession>
<evidence type="ECO:0000313" key="2">
    <source>
        <dbReference type="Proteomes" id="UP001596215"/>
    </source>
</evidence>
<dbReference type="RefSeq" id="WP_212706737.1">
    <property type="nucleotide sequence ID" value="NZ_BAAAFW010000060.1"/>
</dbReference>
<proteinExistence type="predicted"/>
<protein>
    <recommendedName>
        <fullName evidence="3">InsA N-terminal domain-containing protein</fullName>
    </recommendedName>
</protein>
<name>A0ABW1VM25_9GAMM</name>
<dbReference type="EMBL" id="JBHSUC010000008">
    <property type="protein sequence ID" value="MFC6362122.1"/>
    <property type="molecule type" value="Genomic_DNA"/>
</dbReference>
<organism evidence="1 2">
    <name type="scientific">Tatumella punctata</name>
    <dbReference type="NCBI Taxonomy" id="399969"/>
    <lineage>
        <taxon>Bacteria</taxon>
        <taxon>Pseudomonadati</taxon>
        <taxon>Pseudomonadota</taxon>
        <taxon>Gammaproteobacteria</taxon>
        <taxon>Enterobacterales</taxon>
        <taxon>Erwiniaceae</taxon>
        <taxon>Tatumella</taxon>
    </lineage>
</organism>
<evidence type="ECO:0008006" key="3">
    <source>
        <dbReference type="Google" id="ProtNLM"/>
    </source>
</evidence>
<reference evidence="2" key="1">
    <citation type="journal article" date="2019" name="Int. J. Syst. Evol. Microbiol.">
        <title>The Global Catalogue of Microorganisms (GCM) 10K type strain sequencing project: providing services to taxonomists for standard genome sequencing and annotation.</title>
        <authorList>
            <consortium name="The Broad Institute Genomics Platform"/>
            <consortium name="The Broad Institute Genome Sequencing Center for Infectious Disease"/>
            <person name="Wu L."/>
            <person name="Ma J."/>
        </authorList>
    </citation>
    <scope>NUCLEOTIDE SEQUENCE [LARGE SCALE GENOMIC DNA]</scope>
    <source>
        <strain evidence="2">CGMCC 4.1530</strain>
    </source>
</reference>
<evidence type="ECO:0000313" key="1">
    <source>
        <dbReference type="EMBL" id="MFC6362122.1"/>
    </source>
</evidence>
<keyword evidence="2" id="KW-1185">Reference proteome</keyword>